<dbReference type="Pfam" id="PF20088">
    <property type="entry name" value="DUF6480"/>
    <property type="match status" value="1"/>
</dbReference>
<organism evidence="3 4">
    <name type="scientific">Streptomyces coffeae</name>
    <dbReference type="NCBI Taxonomy" id="621382"/>
    <lineage>
        <taxon>Bacteria</taxon>
        <taxon>Bacillati</taxon>
        <taxon>Actinomycetota</taxon>
        <taxon>Actinomycetes</taxon>
        <taxon>Kitasatosporales</taxon>
        <taxon>Streptomycetaceae</taxon>
        <taxon>Streptomyces</taxon>
    </lineage>
</organism>
<dbReference type="RefSeq" id="WP_201876669.1">
    <property type="nucleotide sequence ID" value="NZ_JAERRF010000012.1"/>
</dbReference>
<feature type="compositionally biased region" description="Basic and acidic residues" evidence="1">
    <location>
        <begin position="1"/>
        <end position="14"/>
    </location>
</feature>
<keyword evidence="4" id="KW-1185">Reference proteome</keyword>
<evidence type="ECO:0000256" key="2">
    <source>
        <dbReference type="SAM" id="Phobius"/>
    </source>
</evidence>
<evidence type="ECO:0000313" key="3">
    <source>
        <dbReference type="EMBL" id="MBL1099252.1"/>
    </source>
</evidence>
<reference evidence="3 4" key="1">
    <citation type="submission" date="2021-01" db="EMBL/GenBank/DDBJ databases">
        <title>WGS of actinomycetes isolated from Thailand.</title>
        <authorList>
            <person name="Thawai C."/>
        </authorList>
    </citation>
    <scope>NUCLEOTIDE SEQUENCE [LARGE SCALE GENOMIC DNA]</scope>
    <source>
        <strain evidence="3 4">CA1R205</strain>
    </source>
</reference>
<gene>
    <name evidence="3" type="ORF">JK363_21815</name>
</gene>
<keyword evidence="2" id="KW-1133">Transmembrane helix</keyword>
<dbReference type="Proteomes" id="UP000634229">
    <property type="component" value="Unassembled WGS sequence"/>
</dbReference>
<accession>A0ABS1NGL8</accession>
<proteinExistence type="predicted"/>
<feature type="region of interest" description="Disordered" evidence="1">
    <location>
        <begin position="1"/>
        <end position="47"/>
    </location>
</feature>
<evidence type="ECO:0000256" key="1">
    <source>
        <dbReference type="SAM" id="MobiDB-lite"/>
    </source>
</evidence>
<evidence type="ECO:0000313" key="4">
    <source>
        <dbReference type="Proteomes" id="UP000634229"/>
    </source>
</evidence>
<feature type="transmembrane region" description="Helical" evidence="2">
    <location>
        <begin position="55"/>
        <end position="75"/>
    </location>
</feature>
<sequence length="76" mass="7928">MGDRNPEPEPRRTSEPAASARGVPPGETPPAEGSTADAGPLETYNPTKGWSKGPIFVILVLVVFFVAFCIAFAAAV</sequence>
<comment type="caution">
    <text evidence="3">The sequence shown here is derived from an EMBL/GenBank/DDBJ whole genome shotgun (WGS) entry which is preliminary data.</text>
</comment>
<dbReference type="EMBL" id="JAERRF010000012">
    <property type="protein sequence ID" value="MBL1099252.1"/>
    <property type="molecule type" value="Genomic_DNA"/>
</dbReference>
<protein>
    <submittedName>
        <fullName evidence="3">Uncharacterized protein</fullName>
    </submittedName>
</protein>
<name>A0ABS1NGL8_9ACTN</name>
<keyword evidence="2" id="KW-0812">Transmembrane</keyword>
<dbReference type="InterPro" id="IPR045512">
    <property type="entry name" value="DUF6480"/>
</dbReference>
<keyword evidence="2" id="KW-0472">Membrane</keyword>